<accession>A0A833Z1L7</accession>
<dbReference type="AlphaFoldDB" id="A0A833Z1L7"/>
<protein>
    <submittedName>
        <fullName evidence="1">Uncharacterized protein</fullName>
    </submittedName>
</protein>
<evidence type="ECO:0000313" key="1">
    <source>
        <dbReference type="EMBL" id="KAF6086250.1"/>
    </source>
</evidence>
<dbReference type="EMBL" id="JABVXQ010000011">
    <property type="protein sequence ID" value="KAF6086250.1"/>
    <property type="molecule type" value="Genomic_DNA"/>
</dbReference>
<dbReference type="Proteomes" id="UP000664940">
    <property type="component" value="Unassembled WGS sequence"/>
</dbReference>
<name>A0A833Z1L7_9CHIR</name>
<sequence>MTGVREPGLRPLNPDVHLRGAHLPSCGPLGSRTKQGSTFKVPGLCFYPDPKPRGLAASDPASWPKGLTGRPELFLLFIILGVGTGFHPGRFVSTPGVLITAASGHAPPAALTRECCTGTARVRFHGITFGQWIVLKRERVQLLPPLFVSGPTTVARLCAWIITRGGAIQGRPRAQPAPTRVLV</sequence>
<proteinExistence type="predicted"/>
<gene>
    <name evidence="1" type="ORF">HJG60_008445</name>
</gene>
<reference evidence="1 2" key="1">
    <citation type="journal article" date="2020" name="Nature">
        <title>Six reference-quality genomes reveal evolution of bat adaptations.</title>
        <authorList>
            <person name="Jebb D."/>
            <person name="Huang Z."/>
            <person name="Pippel M."/>
            <person name="Hughes G.M."/>
            <person name="Lavrichenko K."/>
            <person name="Devanna P."/>
            <person name="Winkler S."/>
            <person name="Jermiin L.S."/>
            <person name="Skirmuntt E.C."/>
            <person name="Katzourakis A."/>
            <person name="Burkitt-Gray L."/>
            <person name="Ray D.A."/>
            <person name="Sullivan K.A.M."/>
            <person name="Roscito J.G."/>
            <person name="Kirilenko B.M."/>
            <person name="Davalos L.M."/>
            <person name="Corthals A.P."/>
            <person name="Power M.L."/>
            <person name="Jones G."/>
            <person name="Ransome R.D."/>
            <person name="Dechmann D.K.N."/>
            <person name="Locatelli A.G."/>
            <person name="Puechmaille S.J."/>
            <person name="Fedrigo O."/>
            <person name="Jarvis E.D."/>
            <person name="Hiller M."/>
            <person name="Vernes S.C."/>
            <person name="Myers E.W."/>
            <person name="Teeling E.C."/>
        </authorList>
    </citation>
    <scope>NUCLEOTIDE SEQUENCE [LARGE SCALE GENOMIC DNA]</scope>
    <source>
        <strain evidence="1">Bat1K_MPI-CBG_1</strain>
    </source>
</reference>
<evidence type="ECO:0000313" key="2">
    <source>
        <dbReference type="Proteomes" id="UP000664940"/>
    </source>
</evidence>
<comment type="caution">
    <text evidence="1">The sequence shown here is derived from an EMBL/GenBank/DDBJ whole genome shotgun (WGS) entry which is preliminary data.</text>
</comment>
<organism evidence="1 2">
    <name type="scientific">Phyllostomus discolor</name>
    <name type="common">pale spear-nosed bat</name>
    <dbReference type="NCBI Taxonomy" id="89673"/>
    <lineage>
        <taxon>Eukaryota</taxon>
        <taxon>Metazoa</taxon>
        <taxon>Chordata</taxon>
        <taxon>Craniata</taxon>
        <taxon>Vertebrata</taxon>
        <taxon>Euteleostomi</taxon>
        <taxon>Mammalia</taxon>
        <taxon>Eutheria</taxon>
        <taxon>Laurasiatheria</taxon>
        <taxon>Chiroptera</taxon>
        <taxon>Yangochiroptera</taxon>
        <taxon>Phyllostomidae</taxon>
        <taxon>Phyllostominae</taxon>
        <taxon>Phyllostomus</taxon>
    </lineage>
</organism>